<comment type="caution">
    <text evidence="3">The sequence shown here is derived from an EMBL/GenBank/DDBJ whole genome shotgun (WGS) entry which is preliminary data.</text>
</comment>
<dbReference type="PANTHER" id="PTHR43384:SF11">
    <property type="entry name" value="SEPTUM SITE DETERMINING PROTEIN"/>
    <property type="match status" value="1"/>
</dbReference>
<dbReference type="RefSeq" id="WP_179814321.1">
    <property type="nucleotide sequence ID" value="NZ_JACBZD010000001.1"/>
</dbReference>
<dbReference type="SUPFAM" id="SSF52540">
    <property type="entry name" value="P-loop containing nucleoside triphosphate hydrolases"/>
    <property type="match status" value="1"/>
</dbReference>
<evidence type="ECO:0000313" key="3">
    <source>
        <dbReference type="EMBL" id="NYI05614.1"/>
    </source>
</evidence>
<feature type="region of interest" description="Disordered" evidence="1">
    <location>
        <begin position="1"/>
        <end position="20"/>
    </location>
</feature>
<dbReference type="GO" id="GO:0051782">
    <property type="term" value="P:negative regulation of cell division"/>
    <property type="evidence" value="ECO:0007669"/>
    <property type="project" value="TreeGrafter"/>
</dbReference>
<dbReference type="Gene3D" id="3.40.50.300">
    <property type="entry name" value="P-loop containing nucleotide triphosphate hydrolases"/>
    <property type="match status" value="1"/>
</dbReference>
<dbReference type="NCBIfam" id="TIGR03815">
    <property type="entry name" value="CpaE_hom_Actino"/>
    <property type="match status" value="1"/>
</dbReference>
<dbReference type="InterPro" id="IPR059050">
    <property type="entry name" value="Rv3660c_N"/>
</dbReference>
<dbReference type="Proteomes" id="UP000567795">
    <property type="component" value="Unassembled WGS sequence"/>
</dbReference>
<dbReference type="Pfam" id="PF26563">
    <property type="entry name" value="Rv3660c_N"/>
    <property type="match status" value="1"/>
</dbReference>
<evidence type="ECO:0000259" key="2">
    <source>
        <dbReference type="Pfam" id="PF26563"/>
    </source>
</evidence>
<dbReference type="InterPro" id="IPR027417">
    <property type="entry name" value="P-loop_NTPase"/>
</dbReference>
<protein>
    <submittedName>
        <fullName evidence="3">Secretion/DNA translocation related CpaE-like protein</fullName>
    </submittedName>
</protein>
<proteinExistence type="predicted"/>
<sequence>MGNDLLNPSADRDAPAQPGPLLVTGDDRLLDDLLRLCAVAGVEPQKICGATDPPTPGLWQSAPLILVGCDAVPWVEGAARREGVLLIGRDLDDAQVWRNAMAVGADHVAFLPEAEPWLVDRIADAVESQGTPAFTIGVVGGRGGAGASTLAAALATHAAEAGRPAMLLDADPLGGGLDLLLGAEQMPGLRWPDLAGAGGRVNATALAEALPRPRQSAELAVLSWDRSDVLTIPPAAMRAVLGASRRRGGLVVIDLPRRFDEAAVEALGQCDLVLLVVPREIRAVAAAARIAAAATMLLRDVRVVARGPAPSGLTPAEVAGSLALPLAGELDPEPGLGPRLESGRFPAGGTGPLARFCRTFLTALAPTLGPAPDGGAA</sequence>
<dbReference type="GO" id="GO:0016887">
    <property type="term" value="F:ATP hydrolysis activity"/>
    <property type="evidence" value="ECO:0007669"/>
    <property type="project" value="TreeGrafter"/>
</dbReference>
<keyword evidence="4" id="KW-1185">Reference proteome</keyword>
<name>A0A852ZY11_9ACTN</name>
<accession>A0A852ZY11</accession>
<dbReference type="InterPro" id="IPR022521">
    <property type="entry name" value="Rv3660c"/>
</dbReference>
<evidence type="ECO:0000313" key="4">
    <source>
        <dbReference type="Proteomes" id="UP000567795"/>
    </source>
</evidence>
<dbReference type="PANTHER" id="PTHR43384">
    <property type="entry name" value="SEPTUM SITE-DETERMINING PROTEIN MIND HOMOLOG, CHLOROPLASTIC-RELATED"/>
    <property type="match status" value="1"/>
</dbReference>
<reference evidence="3 4" key="1">
    <citation type="submission" date="2020-07" db="EMBL/GenBank/DDBJ databases">
        <title>Sequencing the genomes of 1000 actinobacteria strains.</title>
        <authorList>
            <person name="Klenk H.-P."/>
        </authorList>
    </citation>
    <scope>NUCLEOTIDE SEQUENCE [LARGE SCALE GENOMIC DNA]</scope>
    <source>
        <strain evidence="3 4">DSM 42178</strain>
    </source>
</reference>
<dbReference type="GO" id="GO:0009898">
    <property type="term" value="C:cytoplasmic side of plasma membrane"/>
    <property type="evidence" value="ECO:0007669"/>
    <property type="project" value="TreeGrafter"/>
</dbReference>
<organism evidence="3 4">
    <name type="scientific">Allostreptomyces psammosilenae</name>
    <dbReference type="NCBI Taxonomy" id="1892865"/>
    <lineage>
        <taxon>Bacteria</taxon>
        <taxon>Bacillati</taxon>
        <taxon>Actinomycetota</taxon>
        <taxon>Actinomycetes</taxon>
        <taxon>Kitasatosporales</taxon>
        <taxon>Streptomycetaceae</taxon>
        <taxon>Allostreptomyces</taxon>
    </lineage>
</organism>
<dbReference type="InterPro" id="IPR050625">
    <property type="entry name" value="ParA/MinD_ATPase"/>
</dbReference>
<gene>
    <name evidence="3" type="ORF">FHU37_002557</name>
</gene>
<dbReference type="GO" id="GO:0005829">
    <property type="term" value="C:cytosol"/>
    <property type="evidence" value="ECO:0007669"/>
    <property type="project" value="TreeGrafter"/>
</dbReference>
<feature type="domain" description="Rv3660c-like CheY-like N-terminal" evidence="2">
    <location>
        <begin position="23"/>
        <end position="129"/>
    </location>
</feature>
<dbReference type="AlphaFoldDB" id="A0A852ZY11"/>
<dbReference type="EMBL" id="JACBZD010000001">
    <property type="protein sequence ID" value="NYI05614.1"/>
    <property type="molecule type" value="Genomic_DNA"/>
</dbReference>
<dbReference type="GO" id="GO:0005524">
    <property type="term" value="F:ATP binding"/>
    <property type="evidence" value="ECO:0007669"/>
    <property type="project" value="TreeGrafter"/>
</dbReference>
<evidence type="ECO:0000256" key="1">
    <source>
        <dbReference type="SAM" id="MobiDB-lite"/>
    </source>
</evidence>